<evidence type="ECO:0000259" key="1">
    <source>
        <dbReference type="Pfam" id="PF08543"/>
    </source>
</evidence>
<comment type="caution">
    <text evidence="2">The sequence shown here is derived from an EMBL/GenBank/DDBJ whole genome shotgun (WGS) entry which is preliminary data.</text>
</comment>
<protein>
    <recommendedName>
        <fullName evidence="1">Pyridoxamine kinase/Phosphomethylpyrimidine kinase domain-containing protein</fullName>
    </recommendedName>
</protein>
<dbReference type="GO" id="GO:0003824">
    <property type="term" value="F:catalytic activity"/>
    <property type="evidence" value="ECO:0007669"/>
    <property type="project" value="UniProtKB-ARBA"/>
</dbReference>
<sequence>MFNLVMFFSRSPTKLELKRCFLIEIGTLRILRWFISPEQPTINLFAVRIDTKNTHGTRCILSAVITALMANRLS</sequence>
<evidence type="ECO:0000313" key="3">
    <source>
        <dbReference type="Proteomes" id="UP000322184"/>
    </source>
</evidence>
<gene>
    <name evidence="2" type="ORF">F0L16_08810</name>
</gene>
<accession>A0A5B0X0M5</accession>
<proteinExistence type="predicted"/>
<dbReference type="Proteomes" id="UP000322184">
    <property type="component" value="Unassembled WGS sequence"/>
</dbReference>
<dbReference type="EMBL" id="VTUW01000012">
    <property type="protein sequence ID" value="KAA1192158.1"/>
    <property type="molecule type" value="Genomic_DNA"/>
</dbReference>
<dbReference type="SUPFAM" id="SSF53613">
    <property type="entry name" value="Ribokinase-like"/>
    <property type="match status" value="1"/>
</dbReference>
<evidence type="ECO:0000313" key="2">
    <source>
        <dbReference type="EMBL" id="KAA1192158.1"/>
    </source>
</evidence>
<dbReference type="AlphaFoldDB" id="A0A5B0X0M5"/>
<organism evidence="2 3">
    <name type="scientific">Photorhabdus heterorhabditis</name>
    <dbReference type="NCBI Taxonomy" id="880156"/>
    <lineage>
        <taxon>Bacteria</taxon>
        <taxon>Pseudomonadati</taxon>
        <taxon>Pseudomonadota</taxon>
        <taxon>Gammaproteobacteria</taxon>
        <taxon>Enterobacterales</taxon>
        <taxon>Morganellaceae</taxon>
        <taxon>Photorhabdus</taxon>
    </lineage>
</organism>
<dbReference type="Pfam" id="PF08543">
    <property type="entry name" value="Phos_pyr_kin"/>
    <property type="match status" value="1"/>
</dbReference>
<dbReference type="InterPro" id="IPR029056">
    <property type="entry name" value="Ribokinase-like"/>
</dbReference>
<name>A0A5B0X0M5_9GAMM</name>
<reference evidence="2 3" key="1">
    <citation type="submission" date="2019-09" db="EMBL/GenBank/DDBJ databases">
        <title>Whole genome sequence of Photorhabdus heterorhabditis strain ETL (Enterobacteriales: Enterobacteriaceae) a bacterial symbiont of Heterorhabditis zealandica strain ETL (Rhabditida: Heterorhabditidae).</title>
        <authorList>
            <person name="Lulamba T.E."/>
            <person name="Serepa-Dlamini M.H."/>
        </authorList>
    </citation>
    <scope>NUCLEOTIDE SEQUENCE [LARGE SCALE GENOMIC DNA]</scope>
    <source>
        <strain evidence="2 3">ETL</strain>
    </source>
</reference>
<feature type="domain" description="Pyridoxamine kinase/Phosphomethylpyrimidine kinase" evidence="1">
    <location>
        <begin position="34"/>
        <end position="72"/>
    </location>
</feature>
<dbReference type="InterPro" id="IPR013749">
    <property type="entry name" value="PM/HMP-P_kinase-1"/>
</dbReference>